<dbReference type="Gene3D" id="3.55.50.10">
    <property type="entry name" value="Baseplate protein-like domains"/>
    <property type="match status" value="1"/>
</dbReference>
<reference evidence="2 3" key="1">
    <citation type="submission" date="2023-12" db="EMBL/GenBank/DDBJ databases">
        <title>Genome sequencing and assembly of bacterial species from a model synthetic community.</title>
        <authorList>
            <person name="Hogle S.L."/>
        </authorList>
    </citation>
    <scope>NUCLEOTIDE SEQUENCE [LARGE SCALE GENOMIC DNA]</scope>
    <source>
        <strain evidence="2 3">HAMBI_3031</strain>
    </source>
</reference>
<dbReference type="InterPro" id="IPR037026">
    <property type="entry name" value="Vgr_OB-fold_dom_sf"/>
</dbReference>
<dbReference type="Pfam" id="PF04717">
    <property type="entry name" value="Phage_base_V"/>
    <property type="match status" value="1"/>
</dbReference>
<evidence type="ECO:0000259" key="1">
    <source>
        <dbReference type="Pfam" id="PF04717"/>
    </source>
</evidence>
<dbReference type="SUPFAM" id="SSF69255">
    <property type="entry name" value="gp5 N-terminal domain-like"/>
    <property type="match status" value="1"/>
</dbReference>
<dbReference type="Proteomes" id="UP001325680">
    <property type="component" value="Chromosome"/>
</dbReference>
<dbReference type="Gene3D" id="2.30.110.50">
    <property type="match status" value="1"/>
</dbReference>
<sequence length="640" mass="69902">MPENSILAKTEIIIQDYNSNNPVVFSNLMLSESLINVNSFSFSIRPANDEGTLNSIINFKKEVLGKEVQLSFKDGDTVNYQFKGIILEVHSSLADEHFYEFRIDGCGLFCKVNELTQYHSFYKKKLDAIIDAVFQNSSLKKSINKNPQNGKELHYTVQYDQTAFGFLSSLATRFGEWMFYDGEKLQFGKKPEGNAIQLNVPADVNNLNIRAQVVKSPKGIASTDIFKSSVIEATTKEQAPDNPAIKAAEESGGKAIEDAPRNMFIPSGFSQEAVNDKFKLEQQAILASSVYITGNTRDTKLGIGKIIKIKDAQDTAGKSYLLTQVQHTATNASNYVNRFTAVPLEVPVPPYTNPLLVPKATAQAAIVTDNEDDAGLARVKVKFPWMADDEKSPWISVLAPHAGNGKGFRFIPEKDDEVMVDFWDGNVETPFVNGSVYTDKNQSGIAEGGNHIKMIGSRTGRSLLIDDEEGTLSISDGGNSKSRGKNLIRLTESKEGRSIKIVSGEDGENHYAMILDYKEKNASFYCQEGGKAILNITFDAAKKQMYIYSEDDMTIKSSGSISIEAKKDINLKADGNINCKADGNVKIDAVGDAETAGVNIKMKASAKMAAEGSMTEIKGAKLDLNGSGIASLQGGLVKIN</sequence>
<dbReference type="Gene3D" id="4.10.220.110">
    <property type="match status" value="1"/>
</dbReference>
<evidence type="ECO:0000313" key="2">
    <source>
        <dbReference type="EMBL" id="WQD40033.1"/>
    </source>
</evidence>
<dbReference type="Gene3D" id="2.40.50.230">
    <property type="entry name" value="Gp5 N-terminal domain"/>
    <property type="match status" value="1"/>
</dbReference>
<dbReference type="InterPro" id="IPR006531">
    <property type="entry name" value="Gp5/Vgr_OB"/>
</dbReference>
<dbReference type="RefSeq" id="WP_114789424.1">
    <property type="nucleotide sequence ID" value="NZ_CP139960.1"/>
</dbReference>
<gene>
    <name evidence="2" type="ORF">U0035_07735</name>
</gene>
<keyword evidence="3" id="KW-1185">Reference proteome</keyword>
<accession>A0ABZ0WBP9</accession>
<protein>
    <submittedName>
        <fullName evidence="2">Phage baseplate assembly protein V</fullName>
    </submittedName>
</protein>
<dbReference type="SUPFAM" id="SSF69279">
    <property type="entry name" value="Phage tail proteins"/>
    <property type="match status" value="2"/>
</dbReference>
<feature type="domain" description="Gp5/Type VI secretion system Vgr protein OB-fold" evidence="1">
    <location>
        <begin position="364"/>
        <end position="437"/>
    </location>
</feature>
<organism evidence="2 3">
    <name type="scientific">Niabella yanshanensis</name>
    <dbReference type="NCBI Taxonomy" id="577386"/>
    <lineage>
        <taxon>Bacteria</taxon>
        <taxon>Pseudomonadati</taxon>
        <taxon>Bacteroidota</taxon>
        <taxon>Chitinophagia</taxon>
        <taxon>Chitinophagales</taxon>
        <taxon>Chitinophagaceae</taxon>
        <taxon>Niabella</taxon>
    </lineage>
</organism>
<dbReference type="Pfam" id="PF05954">
    <property type="entry name" value="Phage_GPD"/>
    <property type="match status" value="1"/>
</dbReference>
<evidence type="ECO:0000313" key="3">
    <source>
        <dbReference type="Proteomes" id="UP001325680"/>
    </source>
</evidence>
<dbReference type="EMBL" id="CP139960">
    <property type="protein sequence ID" value="WQD40033.1"/>
    <property type="molecule type" value="Genomic_DNA"/>
</dbReference>
<proteinExistence type="predicted"/>
<name>A0ABZ0WBP9_9BACT</name>